<sequence length="49" mass="5511">MGDQAVRRLLTVGSKPEDLNGLWSTAKGRFCKSPKFNFGLDVKDGREER</sequence>
<gene>
    <name evidence="1" type="ORF">CLV31_10419</name>
</gene>
<dbReference type="EMBL" id="QKTX01000004">
    <property type="protein sequence ID" value="PZV84371.1"/>
    <property type="molecule type" value="Genomic_DNA"/>
</dbReference>
<organism evidence="1 2">
    <name type="scientific">Algoriphagus aquaeductus</name>
    <dbReference type="NCBI Taxonomy" id="475299"/>
    <lineage>
        <taxon>Bacteria</taxon>
        <taxon>Pseudomonadati</taxon>
        <taxon>Bacteroidota</taxon>
        <taxon>Cytophagia</taxon>
        <taxon>Cytophagales</taxon>
        <taxon>Cyclobacteriaceae</taxon>
        <taxon>Algoriphagus</taxon>
    </lineage>
</organism>
<dbReference type="Proteomes" id="UP000248917">
    <property type="component" value="Unassembled WGS sequence"/>
</dbReference>
<comment type="caution">
    <text evidence="1">The sequence shown here is derived from an EMBL/GenBank/DDBJ whole genome shotgun (WGS) entry which is preliminary data.</text>
</comment>
<name>A0A326RT31_9BACT</name>
<protein>
    <submittedName>
        <fullName evidence="1">Uncharacterized protein</fullName>
    </submittedName>
</protein>
<dbReference type="AlphaFoldDB" id="A0A326RT31"/>
<keyword evidence="2" id="KW-1185">Reference proteome</keyword>
<reference evidence="1 2" key="1">
    <citation type="submission" date="2018-06" db="EMBL/GenBank/DDBJ databases">
        <title>Genomic Encyclopedia of Archaeal and Bacterial Type Strains, Phase II (KMG-II): from individual species to whole genera.</title>
        <authorList>
            <person name="Goeker M."/>
        </authorList>
    </citation>
    <scope>NUCLEOTIDE SEQUENCE [LARGE SCALE GENOMIC DNA]</scope>
    <source>
        <strain evidence="1 2">T4</strain>
    </source>
</reference>
<evidence type="ECO:0000313" key="2">
    <source>
        <dbReference type="Proteomes" id="UP000248917"/>
    </source>
</evidence>
<proteinExistence type="predicted"/>
<evidence type="ECO:0000313" key="1">
    <source>
        <dbReference type="EMBL" id="PZV84371.1"/>
    </source>
</evidence>
<accession>A0A326RT31</accession>